<feature type="domain" description="RagB/SusD" evidence="6">
    <location>
        <begin position="386"/>
        <end position="533"/>
    </location>
</feature>
<dbReference type="Pfam" id="PF07980">
    <property type="entry name" value="SusD_RagB"/>
    <property type="match status" value="1"/>
</dbReference>
<accession>A0AAP2E4S1</accession>
<evidence type="ECO:0000313" key="8">
    <source>
        <dbReference type="EMBL" id="MBT1711667.1"/>
    </source>
</evidence>
<dbReference type="InterPro" id="IPR012944">
    <property type="entry name" value="SusD_RagB_dom"/>
</dbReference>
<dbReference type="GO" id="GO:0009279">
    <property type="term" value="C:cell outer membrane"/>
    <property type="evidence" value="ECO:0007669"/>
    <property type="project" value="UniProtKB-SubCell"/>
</dbReference>
<comment type="subcellular location">
    <subcellularLocation>
        <location evidence="1">Cell outer membrane</location>
    </subcellularLocation>
</comment>
<evidence type="ECO:0000256" key="5">
    <source>
        <dbReference type="ARBA" id="ARBA00023237"/>
    </source>
</evidence>
<evidence type="ECO:0000259" key="7">
    <source>
        <dbReference type="Pfam" id="PF14322"/>
    </source>
</evidence>
<gene>
    <name evidence="8" type="ORF">KK062_25715</name>
</gene>
<keyword evidence="9" id="KW-1185">Reference proteome</keyword>
<evidence type="ECO:0000313" key="9">
    <source>
        <dbReference type="Proteomes" id="UP001319080"/>
    </source>
</evidence>
<proteinExistence type="inferred from homology"/>
<reference evidence="8 9" key="1">
    <citation type="submission" date="2021-05" db="EMBL/GenBank/DDBJ databases">
        <title>A Polyphasic approach of four new species of the genus Ohtaekwangia: Ohtaekwangia histidinii sp. nov., Ohtaekwangia cretensis sp. nov., Ohtaekwangia indiensis sp. nov., Ohtaekwangia reichenbachii sp. nov. from diverse environment.</title>
        <authorList>
            <person name="Octaviana S."/>
        </authorList>
    </citation>
    <scope>NUCLEOTIDE SEQUENCE [LARGE SCALE GENOMIC DNA]</scope>
    <source>
        <strain evidence="8 9">PWU5</strain>
    </source>
</reference>
<dbReference type="PROSITE" id="PS51257">
    <property type="entry name" value="PROKAR_LIPOPROTEIN"/>
    <property type="match status" value="1"/>
</dbReference>
<evidence type="ECO:0000256" key="2">
    <source>
        <dbReference type="ARBA" id="ARBA00006275"/>
    </source>
</evidence>
<dbReference type="InterPro" id="IPR011990">
    <property type="entry name" value="TPR-like_helical_dom_sf"/>
</dbReference>
<protein>
    <submittedName>
        <fullName evidence="8">RagB/SusD family nutrient uptake outer membrane protein</fullName>
    </submittedName>
</protein>
<dbReference type="Proteomes" id="UP001319080">
    <property type="component" value="Unassembled WGS sequence"/>
</dbReference>
<dbReference type="AlphaFoldDB" id="A0AAP2E4S1"/>
<keyword evidence="4" id="KW-0472">Membrane</keyword>
<name>A0AAP2E4S1_9BACT</name>
<dbReference type="EMBL" id="JAHESE010000038">
    <property type="protein sequence ID" value="MBT1711667.1"/>
    <property type="molecule type" value="Genomic_DNA"/>
</dbReference>
<dbReference type="SUPFAM" id="SSF48452">
    <property type="entry name" value="TPR-like"/>
    <property type="match status" value="1"/>
</dbReference>
<comment type="caution">
    <text evidence="8">The sequence shown here is derived from an EMBL/GenBank/DDBJ whole genome shotgun (WGS) entry which is preliminary data.</text>
</comment>
<dbReference type="InterPro" id="IPR033985">
    <property type="entry name" value="SusD-like_N"/>
</dbReference>
<comment type="similarity">
    <text evidence="2">Belongs to the SusD family.</text>
</comment>
<keyword evidence="5" id="KW-0998">Cell outer membrane</keyword>
<dbReference type="RefSeq" id="WP_254087237.1">
    <property type="nucleotide sequence ID" value="NZ_JAHESE010000038.1"/>
</dbReference>
<feature type="domain" description="SusD-like N-terminal" evidence="7">
    <location>
        <begin position="20"/>
        <end position="230"/>
    </location>
</feature>
<keyword evidence="3" id="KW-0732">Signal</keyword>
<sequence length="534" mass="59834">MKKIQLIILLAGLSAFSCSDFLEEEPKDEMASDQFFSDRDHAFNAVNTLYRNGAPQMFDGSAYAGTPSIFFQDMSGFFDNQYKGQEVHASHAQQLTLNGTNISGYLDDRWAELYNGVARANFAIKNIATTPGLTEAEIGQLEGEARFFRAYAYYFLVRLFGEVPLITEPVVSLADEVYVGRAPIATVYDQIVTDLLWAVDESDMAAVTMATNSGRVTKGAAATLLAEVYLTMSGYPLEDDHYADAAAMARRVINGEFGSYSLAPHQMNGGNVDLPNSAYNQIRRADKTANEYIFYREYDAAITASDYPRWTVPAFEGFEDKVVKYSVVNGAYQPEEEFLAMYDPEEDLRIQEKQYFHTSMIGADGNTVTFRETPYIWYDEAALFQTGNSGKDVAIYTYSDVLLIAAEAIAQSEGVTEEAADYLTQVRARAYWKQDPADIATDLSGLATQEFVEEVWTERNRELVFEFKTWFDILRTQRYPQANEANPGEVTYVNVVGATNPWGKTYTSTYLLLPLSNNERQRNPALGDNNPGYN</sequence>
<evidence type="ECO:0000256" key="1">
    <source>
        <dbReference type="ARBA" id="ARBA00004442"/>
    </source>
</evidence>
<evidence type="ECO:0000256" key="4">
    <source>
        <dbReference type="ARBA" id="ARBA00023136"/>
    </source>
</evidence>
<organism evidence="8 9">
    <name type="scientific">Dawidia cretensis</name>
    <dbReference type="NCBI Taxonomy" id="2782350"/>
    <lineage>
        <taxon>Bacteria</taxon>
        <taxon>Pseudomonadati</taxon>
        <taxon>Bacteroidota</taxon>
        <taxon>Cytophagia</taxon>
        <taxon>Cytophagales</taxon>
        <taxon>Chryseotaleaceae</taxon>
        <taxon>Dawidia</taxon>
    </lineage>
</organism>
<dbReference type="Gene3D" id="1.25.40.390">
    <property type="match status" value="1"/>
</dbReference>
<dbReference type="Pfam" id="PF14322">
    <property type="entry name" value="SusD-like_3"/>
    <property type="match status" value="1"/>
</dbReference>
<evidence type="ECO:0000256" key="3">
    <source>
        <dbReference type="ARBA" id="ARBA00022729"/>
    </source>
</evidence>
<evidence type="ECO:0000259" key="6">
    <source>
        <dbReference type="Pfam" id="PF07980"/>
    </source>
</evidence>